<evidence type="ECO:0000313" key="3">
    <source>
        <dbReference type="Proteomes" id="UP001178507"/>
    </source>
</evidence>
<comment type="caution">
    <text evidence="2">The sequence shown here is derived from an EMBL/GenBank/DDBJ whole genome shotgun (WGS) entry which is preliminary data.</text>
</comment>
<dbReference type="AlphaFoldDB" id="A0AA36J556"/>
<dbReference type="Proteomes" id="UP001178507">
    <property type="component" value="Unassembled WGS sequence"/>
</dbReference>
<gene>
    <name evidence="2" type="ORF">EVOR1521_LOCUS22853</name>
</gene>
<dbReference type="GO" id="GO:0046856">
    <property type="term" value="P:phosphatidylinositol dephosphorylation"/>
    <property type="evidence" value="ECO:0007669"/>
    <property type="project" value="InterPro"/>
</dbReference>
<organism evidence="2 3">
    <name type="scientific">Effrenium voratum</name>
    <dbReference type="NCBI Taxonomy" id="2562239"/>
    <lineage>
        <taxon>Eukaryota</taxon>
        <taxon>Sar</taxon>
        <taxon>Alveolata</taxon>
        <taxon>Dinophyceae</taxon>
        <taxon>Suessiales</taxon>
        <taxon>Symbiodiniaceae</taxon>
        <taxon>Effrenium</taxon>
    </lineage>
</organism>
<reference evidence="2" key="1">
    <citation type="submission" date="2023-08" db="EMBL/GenBank/DDBJ databases">
        <authorList>
            <person name="Chen Y."/>
            <person name="Shah S."/>
            <person name="Dougan E. K."/>
            <person name="Thang M."/>
            <person name="Chan C."/>
        </authorList>
    </citation>
    <scope>NUCLEOTIDE SEQUENCE</scope>
</reference>
<feature type="domain" description="Inositol polyphosphate-related phosphatase" evidence="1">
    <location>
        <begin position="12"/>
        <end position="133"/>
    </location>
</feature>
<dbReference type="EMBL" id="CAUJNA010003329">
    <property type="protein sequence ID" value="CAJ1399297.1"/>
    <property type="molecule type" value="Genomic_DNA"/>
</dbReference>
<dbReference type="PANTHER" id="PTHR11200">
    <property type="entry name" value="INOSITOL 5-PHOSPHATASE"/>
    <property type="match status" value="1"/>
</dbReference>
<keyword evidence="3" id="KW-1185">Reference proteome</keyword>
<evidence type="ECO:0000259" key="1">
    <source>
        <dbReference type="Pfam" id="PF22669"/>
    </source>
</evidence>
<evidence type="ECO:0000313" key="2">
    <source>
        <dbReference type="EMBL" id="CAJ1399297.1"/>
    </source>
</evidence>
<dbReference type="InterPro" id="IPR046985">
    <property type="entry name" value="IP5"/>
</dbReference>
<dbReference type="InterPro" id="IPR036691">
    <property type="entry name" value="Endo/exonu/phosph_ase_sf"/>
</dbReference>
<dbReference type="SUPFAM" id="SSF56219">
    <property type="entry name" value="DNase I-like"/>
    <property type="match status" value="1"/>
</dbReference>
<protein>
    <recommendedName>
        <fullName evidence="1">Inositol polyphosphate-related phosphatase domain-containing protein</fullName>
    </recommendedName>
</protein>
<proteinExistence type="predicted"/>
<dbReference type="GO" id="GO:0004439">
    <property type="term" value="F:phosphatidylinositol-4,5-bisphosphate 5-phosphatase activity"/>
    <property type="evidence" value="ECO:0007669"/>
    <property type="project" value="TreeGrafter"/>
</dbReference>
<dbReference type="Pfam" id="PF22669">
    <property type="entry name" value="Exo_endo_phos2"/>
    <property type="match status" value="1"/>
</dbReference>
<dbReference type="InterPro" id="IPR000300">
    <property type="entry name" value="IPPc"/>
</dbReference>
<sequence length="160" mass="18249">MAQADTSGVHWEFDRVFFMGDLNTRLDASRETVDAWIAAKQFDRCLEKDQLLPLLKGDSGHAGLWSHFEEAQINFAPTYKFDKHSEVYDSSKKQRVPSWTDRILWKKDVHVKPMAYNSVPGLQCSDHRPVFAQFEVDIDLDSWSGPANSDARKSSVCAVQ</sequence>
<accession>A0AA36J556</accession>
<dbReference type="Gene3D" id="3.60.10.10">
    <property type="entry name" value="Endonuclease/exonuclease/phosphatase"/>
    <property type="match status" value="1"/>
</dbReference>
<name>A0AA36J556_9DINO</name>